<evidence type="ECO:0000256" key="3">
    <source>
        <dbReference type="SAM" id="SignalP"/>
    </source>
</evidence>
<organism evidence="5 6">
    <name type="scientific">Xylanibacter rodentium</name>
    <dbReference type="NCBI Taxonomy" id="2736289"/>
    <lineage>
        <taxon>Bacteria</taxon>
        <taxon>Pseudomonadati</taxon>
        <taxon>Bacteroidota</taxon>
        <taxon>Bacteroidia</taxon>
        <taxon>Bacteroidales</taxon>
        <taxon>Prevotellaceae</taxon>
        <taxon>Xylanibacter</taxon>
    </lineage>
</organism>
<dbReference type="Pfam" id="PF00400">
    <property type="entry name" value="WD40"/>
    <property type="match status" value="1"/>
</dbReference>
<dbReference type="Proteomes" id="UP001193734">
    <property type="component" value="Unassembled WGS sequence"/>
</dbReference>
<keyword evidence="3" id="KW-0732">Signal</keyword>
<comment type="caution">
    <text evidence="5">The sequence shown here is derived from an EMBL/GenBank/DDBJ whole genome shotgun (WGS) entry which is preliminary data.</text>
</comment>
<accession>A0ABX2AWC2</accession>
<protein>
    <submittedName>
        <fullName evidence="5">WD40 repeat domain-containing protein</fullName>
    </submittedName>
</protein>
<dbReference type="GeneID" id="82158541"/>
<dbReference type="Pfam" id="PF12894">
    <property type="entry name" value="ANAPC4_WD40"/>
    <property type="match status" value="1"/>
</dbReference>
<keyword evidence="2" id="KW-0677">Repeat</keyword>
<dbReference type="PANTHER" id="PTHR44019">
    <property type="entry name" value="WD REPEAT-CONTAINING PROTEIN 55"/>
    <property type="match status" value="1"/>
</dbReference>
<dbReference type="RefSeq" id="WP_172174533.1">
    <property type="nucleotide sequence ID" value="NZ_CASGIA010000027.1"/>
</dbReference>
<evidence type="ECO:0000259" key="4">
    <source>
        <dbReference type="Pfam" id="PF12894"/>
    </source>
</evidence>
<dbReference type="InterPro" id="IPR050505">
    <property type="entry name" value="WDR55/POC1"/>
</dbReference>
<dbReference type="EMBL" id="JABKKE010000025">
    <property type="protein sequence ID" value="NPE15082.1"/>
    <property type="molecule type" value="Genomic_DNA"/>
</dbReference>
<evidence type="ECO:0000313" key="6">
    <source>
        <dbReference type="Proteomes" id="UP001193734"/>
    </source>
</evidence>
<feature type="domain" description="Anaphase-promoting complex subunit 4-like WD40" evidence="4">
    <location>
        <begin position="118"/>
        <end position="173"/>
    </location>
</feature>
<feature type="signal peptide" evidence="3">
    <location>
        <begin position="1"/>
        <end position="22"/>
    </location>
</feature>
<gene>
    <name evidence="5" type="ORF">HPS55_12265</name>
</gene>
<evidence type="ECO:0000256" key="2">
    <source>
        <dbReference type="ARBA" id="ARBA00022737"/>
    </source>
</evidence>
<dbReference type="SMART" id="SM00320">
    <property type="entry name" value="WD40"/>
    <property type="match status" value="3"/>
</dbReference>
<reference evidence="5 6" key="1">
    <citation type="submission" date="2020-05" db="EMBL/GenBank/DDBJ databases">
        <title>Distinct polysaccharide utilization as determinants for interspecies competition between intestinal Prevotella spp.</title>
        <authorList>
            <person name="Galvez E.J.C."/>
            <person name="Iljazovic A."/>
            <person name="Strowig T."/>
        </authorList>
    </citation>
    <scope>NUCLEOTIDE SEQUENCE [LARGE SCALE GENOMIC DNA]</scope>
    <source>
        <strain evidence="5 6">PROD</strain>
    </source>
</reference>
<dbReference type="PANTHER" id="PTHR44019:SF8">
    <property type="entry name" value="POC1 CENTRIOLAR PROTEIN HOMOLOG"/>
    <property type="match status" value="1"/>
</dbReference>
<dbReference type="SUPFAM" id="SSF50978">
    <property type="entry name" value="WD40 repeat-like"/>
    <property type="match status" value="1"/>
</dbReference>
<dbReference type="InterPro" id="IPR036322">
    <property type="entry name" value="WD40_repeat_dom_sf"/>
</dbReference>
<dbReference type="InterPro" id="IPR024977">
    <property type="entry name" value="Apc4-like_WD40_dom"/>
</dbReference>
<dbReference type="InterPro" id="IPR015943">
    <property type="entry name" value="WD40/YVTN_repeat-like_dom_sf"/>
</dbReference>
<sequence length="714" mass="78852">MKRVFTAVLAVCIGGLSVGTVAQPDNSLEKRVFKLKYQPSFVDNYSYKVFYVSNGKVYNLMNFALAERLKNASQMACQPGGATCAVLVRQGESELKKKFKQLKNKGAVQESKVQSWIEVYDAESTNKTVATVKDGTDMLSICYSPDGKSLAVGTSTGEIKFYDTKQYQPYVSLTAGIAPGMLALSENNYYAAVASGTGVEVWNLESKTLRTSLQAAAEITSIAFSGDNSMLAVLSSDGNVNVYETRGFTLRYSFSGLGSGVSCYFHPDNKYLGVVTDANTIVLQNILNTSDRVEVKSLNGGVTNVRFVRDIKDDRKSFMLYPSGMGVVLQALSGLSANNLQALTTSVNERMNEWMKMMDGESMDDYRIRVNDETRAKQQLAFEREVATEMAGDMIAAQTVKLGNYNSQKSLLAVEFDGMPSIALDIPKNEVASFGNGADLSFSNTVYGVNENDQFEVIYTEVLNAKTGKKYVYDNLDRKSVTAMSVDEGFVPLDLVQQSSMEEMKLRDIRKQVVETAQKENKITDKTQINVNTEVLSDVDAAGNRIMNYKVSYGYEVKKEYTAREDFPSGRYKTTESNAAMSMLKIVKQAFATDFAQYIKPGKRIRIKVTGSADAAPILGKIAYDGSYGDFANELIYKNGQLANITVSKASGVTENDQLAFLRAVGVKSYIDNNLTALKDMICDYQYNIELSDKTGGEFRRINVEFLFMDAFDK</sequence>
<evidence type="ECO:0000313" key="5">
    <source>
        <dbReference type="EMBL" id="NPE15082.1"/>
    </source>
</evidence>
<dbReference type="Gene3D" id="2.130.10.10">
    <property type="entry name" value="YVTN repeat-like/Quinoprotein amine dehydrogenase"/>
    <property type="match status" value="2"/>
</dbReference>
<keyword evidence="6" id="KW-1185">Reference proteome</keyword>
<name>A0ABX2AWC2_9BACT</name>
<keyword evidence="1" id="KW-0853">WD repeat</keyword>
<proteinExistence type="predicted"/>
<dbReference type="InterPro" id="IPR001680">
    <property type="entry name" value="WD40_rpt"/>
</dbReference>
<evidence type="ECO:0000256" key="1">
    <source>
        <dbReference type="ARBA" id="ARBA00022574"/>
    </source>
</evidence>
<feature type="chain" id="PRO_5047308446" evidence="3">
    <location>
        <begin position="23"/>
        <end position="714"/>
    </location>
</feature>